<dbReference type="RefSeq" id="WP_092685728.1">
    <property type="nucleotide sequence ID" value="NZ_FODT01000010.1"/>
</dbReference>
<dbReference type="OrthoDB" id="9794948at2"/>
<dbReference type="EMBL" id="FODT01000010">
    <property type="protein sequence ID" value="SEP21399.1"/>
    <property type="molecule type" value="Genomic_DNA"/>
</dbReference>
<proteinExistence type="predicted"/>
<gene>
    <name evidence="1" type="ORF">SAMN05444123_110117</name>
</gene>
<evidence type="ECO:0000313" key="2">
    <source>
        <dbReference type="Proteomes" id="UP000199615"/>
    </source>
</evidence>
<organism evidence="1 2">
    <name type="scientific">Rhodopseudomonas pseudopalustris</name>
    <dbReference type="NCBI Taxonomy" id="1513892"/>
    <lineage>
        <taxon>Bacteria</taxon>
        <taxon>Pseudomonadati</taxon>
        <taxon>Pseudomonadota</taxon>
        <taxon>Alphaproteobacteria</taxon>
        <taxon>Hyphomicrobiales</taxon>
        <taxon>Nitrobacteraceae</taxon>
        <taxon>Rhodopseudomonas</taxon>
    </lineage>
</organism>
<dbReference type="AlphaFoldDB" id="A0A1H8W174"/>
<protein>
    <submittedName>
        <fullName evidence="1">Negative transcriptional regulator, PaiB family</fullName>
    </submittedName>
</protein>
<sequence length="222" mass="23555">MYVPPPFKPDRSTCLAFAAARGFGLVCAHDGRKPAASPLPFSIDYASDGTPLLSFHVARGNPLAGLADSRTPWLMAVTGPGAYVSADWYASPDQVPTWLYQSVHLTGPAAVMSEGELDGHLDEVSAVFESSLARELPWTPAKMTAGRRSAMKKAIVGVMMRVDVVEGSFKLNQHKSDADHVAVANALARQADPAAQAIAAQMIALRPQLDYIEAAAVLEPAS</sequence>
<dbReference type="Gene3D" id="2.30.110.10">
    <property type="entry name" value="Electron Transport, Fmn-binding Protein, Chain A"/>
    <property type="match status" value="1"/>
</dbReference>
<dbReference type="InterPro" id="IPR012349">
    <property type="entry name" value="Split_barrel_FMN-bd"/>
</dbReference>
<reference evidence="2" key="1">
    <citation type="submission" date="2016-10" db="EMBL/GenBank/DDBJ databases">
        <authorList>
            <person name="Varghese N."/>
            <person name="Submissions S."/>
        </authorList>
    </citation>
    <scope>NUCLEOTIDE SEQUENCE [LARGE SCALE GENOMIC DNA]</scope>
    <source>
        <strain evidence="2">DSM 123</strain>
    </source>
</reference>
<dbReference type="InterPro" id="IPR007396">
    <property type="entry name" value="TR_PAI2-type"/>
</dbReference>
<dbReference type="PANTHER" id="PTHR35802">
    <property type="entry name" value="PROTEASE SYNTHASE AND SPORULATION PROTEIN PAI 2"/>
    <property type="match status" value="1"/>
</dbReference>
<dbReference type="PANTHER" id="PTHR35802:SF1">
    <property type="entry name" value="PROTEASE SYNTHASE AND SPORULATION PROTEIN PAI 2"/>
    <property type="match status" value="1"/>
</dbReference>
<dbReference type="PIRSF" id="PIRSF010372">
    <property type="entry name" value="PaiB"/>
    <property type="match status" value="1"/>
</dbReference>
<name>A0A1H8W174_9BRAD</name>
<evidence type="ECO:0000313" key="1">
    <source>
        <dbReference type="EMBL" id="SEP21399.1"/>
    </source>
</evidence>
<accession>A0A1H8W174</accession>
<dbReference type="Pfam" id="PF04299">
    <property type="entry name" value="FMN_bind_2"/>
    <property type="match status" value="1"/>
</dbReference>
<dbReference type="Proteomes" id="UP000199615">
    <property type="component" value="Unassembled WGS sequence"/>
</dbReference>
<keyword evidence="2" id="KW-1185">Reference proteome</keyword>
<dbReference type="SUPFAM" id="SSF50475">
    <property type="entry name" value="FMN-binding split barrel"/>
    <property type="match status" value="1"/>
</dbReference>